<dbReference type="GO" id="GO:0016491">
    <property type="term" value="F:oxidoreductase activity"/>
    <property type="evidence" value="ECO:0007669"/>
    <property type="project" value="UniProtKB-KW"/>
</dbReference>
<dbReference type="Pfam" id="PF00106">
    <property type="entry name" value="adh_short"/>
    <property type="match status" value="1"/>
</dbReference>
<dbReference type="InterPro" id="IPR002347">
    <property type="entry name" value="SDR_fam"/>
</dbReference>
<sequence>MPRTVVITGSGSGIGAALTALLRAQGDRVIGVDLRGGEIDADLSAPEGRTAAAAAVGEAAGGVVDVVVTCAGTSVPGTAMVTVNYFGTTEFLTALRPALAKAEQPRVVVIGSISGTQTSDPDVVKACLADDETRALEHAERAVADGRARQLYPSSKSALAQWARRTAVAEGWADAGIPLNVVAPGVVLTPMTTGIFDDPEMKEIMDRAVPMPLNGYAQPEDIARAVLFLASAGNSHITGQVVYVDGGAEATLRGPADF</sequence>
<dbReference type="SUPFAM" id="SSF51735">
    <property type="entry name" value="NAD(P)-binding Rossmann-fold domains"/>
    <property type="match status" value="1"/>
</dbReference>
<dbReference type="PANTHER" id="PTHR24321">
    <property type="entry name" value="DEHYDROGENASES, SHORT CHAIN"/>
    <property type="match status" value="1"/>
</dbReference>
<dbReference type="Pfam" id="PF13561">
    <property type="entry name" value="adh_short_C2"/>
    <property type="match status" value="1"/>
</dbReference>
<comment type="similarity">
    <text evidence="1">Belongs to the short-chain dehydrogenases/reductases (SDR) family.</text>
</comment>
<protein>
    <submittedName>
        <fullName evidence="3">SDR family oxidoreductase</fullName>
    </submittedName>
</protein>
<evidence type="ECO:0000313" key="3">
    <source>
        <dbReference type="EMBL" id="WTY99297.1"/>
    </source>
</evidence>
<dbReference type="PANTHER" id="PTHR24321:SF8">
    <property type="entry name" value="ESTRADIOL 17-BETA-DEHYDROGENASE 8-RELATED"/>
    <property type="match status" value="1"/>
</dbReference>
<keyword evidence="2" id="KW-0560">Oxidoreductase</keyword>
<dbReference type="AlphaFoldDB" id="A0AAU3H5B7"/>
<dbReference type="Gene3D" id="3.40.50.720">
    <property type="entry name" value="NAD(P)-binding Rossmann-like Domain"/>
    <property type="match status" value="1"/>
</dbReference>
<proteinExistence type="inferred from homology"/>
<dbReference type="EMBL" id="CP109535">
    <property type="protein sequence ID" value="WTY99297.1"/>
    <property type="molecule type" value="Genomic_DNA"/>
</dbReference>
<organism evidence="3">
    <name type="scientific">Streptomyces sp. NBC_01401</name>
    <dbReference type="NCBI Taxonomy" id="2903854"/>
    <lineage>
        <taxon>Bacteria</taxon>
        <taxon>Bacillati</taxon>
        <taxon>Actinomycetota</taxon>
        <taxon>Actinomycetes</taxon>
        <taxon>Kitasatosporales</taxon>
        <taxon>Streptomycetaceae</taxon>
        <taxon>Streptomyces</taxon>
    </lineage>
</organism>
<accession>A0AAU3H5B7</accession>
<name>A0AAU3H5B7_9ACTN</name>
<evidence type="ECO:0000256" key="2">
    <source>
        <dbReference type="ARBA" id="ARBA00023002"/>
    </source>
</evidence>
<evidence type="ECO:0000256" key="1">
    <source>
        <dbReference type="ARBA" id="ARBA00006484"/>
    </source>
</evidence>
<reference evidence="3" key="1">
    <citation type="submission" date="2022-10" db="EMBL/GenBank/DDBJ databases">
        <title>The complete genomes of actinobacterial strains from the NBC collection.</title>
        <authorList>
            <person name="Joergensen T.S."/>
            <person name="Alvarez Arevalo M."/>
            <person name="Sterndorff E.B."/>
            <person name="Faurdal D."/>
            <person name="Vuksanovic O."/>
            <person name="Mourched A.-S."/>
            <person name="Charusanti P."/>
            <person name="Shaw S."/>
            <person name="Blin K."/>
            <person name="Weber T."/>
        </authorList>
    </citation>
    <scope>NUCLEOTIDE SEQUENCE</scope>
    <source>
        <strain evidence="3">NBC_01401</strain>
    </source>
</reference>
<dbReference type="InterPro" id="IPR036291">
    <property type="entry name" value="NAD(P)-bd_dom_sf"/>
</dbReference>
<gene>
    <name evidence="3" type="ORF">OG626_32545</name>
</gene>
<dbReference type="PRINTS" id="PR00081">
    <property type="entry name" value="GDHRDH"/>
</dbReference>